<evidence type="ECO:0000313" key="9">
    <source>
        <dbReference type="Proteomes" id="UP000306918"/>
    </source>
</evidence>
<keyword evidence="3 6" id="KW-0732">Signal</keyword>
<dbReference type="NCBIfam" id="TIGR03696">
    <property type="entry name" value="Rhs_assc_core"/>
    <property type="match status" value="1"/>
</dbReference>
<dbReference type="InterPro" id="IPR003284">
    <property type="entry name" value="Sal_SpvB"/>
</dbReference>
<dbReference type="OrthoDB" id="6225685at2"/>
<dbReference type="PANTHER" id="PTHR32305:SF15">
    <property type="entry name" value="PROTEIN RHSA-RELATED"/>
    <property type="match status" value="1"/>
</dbReference>
<dbReference type="Pfam" id="PF25023">
    <property type="entry name" value="TEN_YD-shell"/>
    <property type="match status" value="1"/>
</dbReference>
<dbReference type="InterPro" id="IPR031325">
    <property type="entry name" value="RHS_repeat"/>
</dbReference>
<dbReference type="GO" id="GO:0005576">
    <property type="term" value="C:extracellular region"/>
    <property type="evidence" value="ECO:0007669"/>
    <property type="project" value="UniProtKB-SubCell"/>
</dbReference>
<dbReference type="Pfam" id="PF13517">
    <property type="entry name" value="FG-GAP_3"/>
    <property type="match status" value="1"/>
</dbReference>
<name>A0A4S8HIE6_9BACT</name>
<dbReference type="SUPFAM" id="SSF69318">
    <property type="entry name" value="Integrin alpha N-terminal domain"/>
    <property type="match status" value="1"/>
</dbReference>
<accession>A0A4S8HIE6</accession>
<proteinExistence type="predicted"/>
<evidence type="ECO:0000313" key="8">
    <source>
        <dbReference type="EMBL" id="THU34988.1"/>
    </source>
</evidence>
<protein>
    <recommendedName>
        <fullName evidence="7">Teneurin-like YD-shell domain-containing protein</fullName>
    </recommendedName>
</protein>
<dbReference type="GO" id="GO:0005737">
    <property type="term" value="C:cytoplasm"/>
    <property type="evidence" value="ECO:0007669"/>
    <property type="project" value="InterPro"/>
</dbReference>
<evidence type="ECO:0000256" key="3">
    <source>
        <dbReference type="ARBA" id="ARBA00022729"/>
    </source>
</evidence>
<evidence type="ECO:0000256" key="5">
    <source>
        <dbReference type="ARBA" id="ARBA00023026"/>
    </source>
</evidence>
<keyword evidence="2" id="KW-0964">Secreted</keyword>
<dbReference type="Proteomes" id="UP000306918">
    <property type="component" value="Unassembled WGS sequence"/>
</dbReference>
<keyword evidence="9" id="KW-1185">Reference proteome</keyword>
<gene>
    <name evidence="8" type="ORF">FAM09_23670</name>
</gene>
<comment type="caution">
    <text evidence="8">The sequence shown here is derived from an EMBL/GenBank/DDBJ whole genome shotgun (WGS) entry which is preliminary data.</text>
</comment>
<dbReference type="Gene3D" id="2.130.10.130">
    <property type="entry name" value="Integrin alpha, N-terminal"/>
    <property type="match status" value="1"/>
</dbReference>
<dbReference type="InterPro" id="IPR056823">
    <property type="entry name" value="TEN-like_YD-shell"/>
</dbReference>
<dbReference type="Gene3D" id="2.180.10.10">
    <property type="entry name" value="RHS repeat-associated core"/>
    <property type="match status" value="3"/>
</dbReference>
<evidence type="ECO:0000259" key="7">
    <source>
        <dbReference type="Pfam" id="PF25023"/>
    </source>
</evidence>
<evidence type="ECO:0000256" key="4">
    <source>
        <dbReference type="ARBA" id="ARBA00022737"/>
    </source>
</evidence>
<evidence type="ECO:0000256" key="2">
    <source>
        <dbReference type="ARBA" id="ARBA00022525"/>
    </source>
</evidence>
<keyword evidence="5" id="KW-0843">Virulence</keyword>
<dbReference type="Pfam" id="PF05593">
    <property type="entry name" value="RHS_repeat"/>
    <property type="match status" value="1"/>
</dbReference>
<keyword evidence="4" id="KW-0677">Repeat</keyword>
<feature type="chain" id="PRO_5020404788" description="Teneurin-like YD-shell domain-containing protein" evidence="6">
    <location>
        <begin position="32"/>
        <end position="2352"/>
    </location>
</feature>
<comment type="subcellular location">
    <subcellularLocation>
        <location evidence="1">Secreted</location>
    </subcellularLocation>
</comment>
<dbReference type="InterPro" id="IPR013517">
    <property type="entry name" value="FG-GAP"/>
</dbReference>
<feature type="domain" description="Teneurin-like YD-shell" evidence="7">
    <location>
        <begin position="1927"/>
        <end position="2058"/>
    </location>
</feature>
<organism evidence="8 9">
    <name type="scientific">Niastella caeni</name>
    <dbReference type="NCBI Taxonomy" id="2569763"/>
    <lineage>
        <taxon>Bacteria</taxon>
        <taxon>Pseudomonadati</taxon>
        <taxon>Bacteroidota</taxon>
        <taxon>Chitinophagia</taxon>
        <taxon>Chitinophagales</taxon>
        <taxon>Chitinophagaceae</taxon>
        <taxon>Niastella</taxon>
    </lineage>
</organism>
<feature type="signal peptide" evidence="6">
    <location>
        <begin position="1"/>
        <end position="31"/>
    </location>
</feature>
<sequence>MKPYLSSCIKDCFFKLIITVALVVVSVSAKAQCYANFSLSRTYPYGQLCSPQNVTVRAQHYNPNPGWVDGEFRWYRSNTAPDPVQTNFISSDYILIADYSFYATNGSGVWVSFYDYATSCESPRIPYILSIGTMPNLSQTYARVCDDYIGRIQLGSNVSGVTFQLYYFDQSNTYQLLGQNTTGYFELPDYSIGDEGRYFAKISYSGCSSLSYYPLHLEVIGSAPPTITGNLSILVGNNNTLTASGSASTFNWYDAGGNLLKAGLQYTMPNTLTGNTYTYQVRGRSSDGACFTNPAYVTVTVSNPAVTYTTPYTSSNFTKSIDLSKPVGTVSGTSGTTAAGGATYSIPIYTPPGANGIQPSVSVVYNSMSGNGNVGLGWNISGLSAITRFGKNMYHNGVVAPVSYTNQDGFSLDGARLNAISGTYGAAGTVYATEREVFFKIISYGSSANNPDWFKVTTKDGTIMEYGNTTDSRMRTDNGANVMVWRLNKIIDINGNYISFKYDNGFRDSRIDEINYTGNDNTGLQPFNKLKFNYQTREDRTTSYEGGASLASRHLLKSIVVTSEGSAVKTYQFNYAFDNLTSLLKEVIESGTDGSSLNSTIFLYGDQPQNMVTQTTVALEGSYDFFSGDFDADGKSDLLAAETYLDANMGIRLHSNYSLIKDVYEYGYTFIYNKTLPQNIGSQVIQDKKFFNFLTADYNGDGRDDVLEVYSSTINVSPCNGYRRKVSGGSINYTKNINNQTGYTAAPFDYPTDVLNVPYQYVSEKGHFFIPGDFDGDGNKDYILLLGKPRQNGTCVLNIPRVAFDYKAFLTSPSTNETNAEIANFGFGATADYYAGTVAGADMLNTLDFDGDGKTEILVTKDNLSYVIRIQRVSATSGFLFGASVIYTTGEITKTSKIYPGDFNSDHKTDILVRNSSGSWKILYGTGTSFTVASFTFNQTPNLPDDHTTDKIIVSDFNGDGNSDIMHGFRVTGTGTSKISMYYFRGVNSGTPFYYEQYNYNNLLAYGELTVGDFNGDGRSDLLNRPNVESSADFISFKPFGKERLLAKVTNGHNVTVEFQYRNLTDESTFPYVYSRTISLDSASNKNPFNYIQLPIYVISALITPNGIGGTSTTMYNYENAILHRAAKGFLGFKKTSALNLTTRINVVTEIDLNTQFATLYNVKVASLTSTGDVLGESITTSSFSNLSTGNLDKRYFQKIDKVLDIDFVKGSASETLNTYDSYGNIVTNVLKTGTLSGSSVNAVESSTSTITYSIHNTPVPAKPDQVTVVKSRAGATSQSNTTQYTYTSTGLLLSQTDFYGLPKAVTTTYSYNGFGNPAIITLSATGVNNRVSNLTYDSKGRFVISKTIAAGTPIAQTESFTYDGKWGKPLSMTTSDCITVQYEYDVFGQAKKTIEPAFTAIHSLVWDVQGNNVYYSLVDYSGGKPDTKAWFDKLNRETKKQVAGFNNQWLNSAVTYDVKGNVASNTNTYYSTETPITTTNTYDGYNRLRIVSNPLNTINYNYNMQSGGNVQVTATDQAGQTNNKTTDAAGKIIAGNDKGGSLTFTYDSRGAQTEVKHGGNTIITNTYDAYGRKTSQVDKNAGTITYEYDALGQLKQQTDNTNHTYQMSYDELGRVISRQGPEGVTTYEYYKDNETGCSNNKLQKVTGFNGVIKEYTYDNLKRLQSEKVTIAGITYITMYSYDAYSRVNKVTYPSGVEVNNVYDNNGLLTSVTGGNTGAQTTLFTVTKINGYGRYIDYTLGNNKSSQITYQNGFPTHYYTQGVQDLNFTWDYAKGNLSGRQEVIKGVTESFQYDALNRLTQTSVNNQVQLNLSYDGNSTFSMGNIVSKTDAGEYTYKTDKIHAVAYITNPAGSTAPPVTTSQTEQTITYTPFLKTATINEQPYQIAFTYGPDYQRVKSELQTNGVLTETRLYIGNYEKQTDNTGAKEIHYVYGGNGLCAIIVRQNGVNNFYVTYTDHLGSILTLTDLNGNIVVEQNFDAWGRKRNPQNWTYSSIPSVPGWLNRGYTGHEHLAQFALINMNGRLYDPVQGRMLSPDNYIPGAFSTQGYNRYAYGHNNPMSYVDPDGNFPWLIVGMAALFALGNTATHAMGGDIDNFGDGLKYFAQGAITGAALGAGITFGLPVPVVGPIIKGAAFVYAVTTKLSFVSAAIRSIVKGDLTPLANAGKIFAGNFYLDENKSFFGGVWEGVSRFTWQLPQTTIGHASAAMLNTFGGVRSVGYYGGATVVETNRDNWGGITQGSFIIGDRGIRAKPNDPLFQHEYGHYIQSQLFGPLYYGKVGIPSVLSKDPHELHPAEQDANARAFAYFNKHVPGYAGWDFGFNPIINTGYRLGFHWFDVIDPLGIINTIFLNRQY</sequence>
<dbReference type="EMBL" id="STFF01000007">
    <property type="protein sequence ID" value="THU34988.1"/>
    <property type="molecule type" value="Genomic_DNA"/>
</dbReference>
<dbReference type="InterPro" id="IPR006530">
    <property type="entry name" value="YD"/>
</dbReference>
<evidence type="ECO:0000256" key="6">
    <source>
        <dbReference type="SAM" id="SignalP"/>
    </source>
</evidence>
<dbReference type="NCBIfam" id="TIGR01643">
    <property type="entry name" value="YD_repeat_2x"/>
    <property type="match status" value="1"/>
</dbReference>
<dbReference type="InterPro" id="IPR050708">
    <property type="entry name" value="T6SS_VgrG/RHS"/>
</dbReference>
<dbReference type="PANTHER" id="PTHR32305">
    <property type="match status" value="1"/>
</dbReference>
<dbReference type="InterPro" id="IPR022385">
    <property type="entry name" value="Rhs_assc_core"/>
</dbReference>
<evidence type="ECO:0000256" key="1">
    <source>
        <dbReference type="ARBA" id="ARBA00004613"/>
    </source>
</evidence>
<dbReference type="Pfam" id="PF03534">
    <property type="entry name" value="SpvB"/>
    <property type="match status" value="1"/>
</dbReference>
<dbReference type="InterPro" id="IPR028994">
    <property type="entry name" value="Integrin_alpha_N"/>
</dbReference>
<reference evidence="8 9" key="1">
    <citation type="submission" date="2019-04" db="EMBL/GenBank/DDBJ databases">
        <title>Niastella caeni sp. nov., isolated from activated sludge.</title>
        <authorList>
            <person name="Sheng M."/>
        </authorList>
    </citation>
    <scope>NUCLEOTIDE SEQUENCE [LARGE SCALE GENOMIC DNA]</scope>
    <source>
        <strain evidence="8 9">HX-2-15</strain>
    </source>
</reference>
<dbReference type="RefSeq" id="WP_136579631.1">
    <property type="nucleotide sequence ID" value="NZ_STFF01000007.1"/>
</dbReference>